<keyword evidence="7 10" id="KW-0520">NAD</keyword>
<dbReference type="Gene3D" id="3.90.25.10">
    <property type="entry name" value="UDP-galactose 4-epimerase, domain 1"/>
    <property type="match status" value="1"/>
</dbReference>
<dbReference type="SUPFAM" id="SSF51735">
    <property type="entry name" value="NAD(P)-binding Rossmann-fold domains"/>
    <property type="match status" value="1"/>
</dbReference>
<evidence type="ECO:0000256" key="5">
    <source>
        <dbReference type="ARBA" id="ARBA00013189"/>
    </source>
</evidence>
<comment type="cofactor">
    <cofactor evidence="2 10">
        <name>NAD(+)</name>
        <dbReference type="ChEBI" id="CHEBI:57540"/>
    </cofactor>
</comment>
<name>A0A810KY66_9ACTN</name>
<dbReference type="EC" id="5.1.3.2" evidence="5 10"/>
<evidence type="ECO:0000256" key="3">
    <source>
        <dbReference type="ARBA" id="ARBA00004947"/>
    </source>
</evidence>
<evidence type="ECO:0000256" key="6">
    <source>
        <dbReference type="ARBA" id="ARBA00018569"/>
    </source>
</evidence>
<evidence type="ECO:0000256" key="4">
    <source>
        <dbReference type="ARBA" id="ARBA00007637"/>
    </source>
</evidence>
<evidence type="ECO:0000256" key="9">
    <source>
        <dbReference type="ARBA" id="ARBA00023277"/>
    </source>
</evidence>
<evidence type="ECO:0000259" key="11">
    <source>
        <dbReference type="Pfam" id="PF01370"/>
    </source>
</evidence>
<sequence length="327" mass="34548">MKLLVTGGAGYIGSIVTRALLAAGHEVEILDDLSTGHRDNVPAEVAFHELSIHDVARVLTPEAGFDGVLHFGAKIAAGESVIKPELYWDTNIRGSLALLEAVRAAGVPKLVFSSTAAVYGDGPGEGLITEQTPPAPTNPYGSSKLAVDLMITAACGASDLGAVSLRYFNAAGASLSDAGHLGERHDPETHLIPIALQAAAGDRDEFLLFGDDYDTPDGTCIRDYIHVEDLATAHLLALGHTAPGRHQIFNLGNGNGYSNKQVIDVVREVTGAKLPVTLAPRREGDAVVVVASSEKARRELGWTPAKADLHAIIADAWTFYQYDKGRS</sequence>
<proteinExistence type="inferred from homology"/>
<evidence type="ECO:0000256" key="10">
    <source>
        <dbReference type="RuleBase" id="RU366046"/>
    </source>
</evidence>
<keyword evidence="13" id="KW-1185">Reference proteome</keyword>
<dbReference type="GO" id="GO:0033499">
    <property type="term" value="P:galactose catabolic process via UDP-galactose, Leloir pathway"/>
    <property type="evidence" value="ECO:0007669"/>
    <property type="project" value="TreeGrafter"/>
</dbReference>
<feature type="domain" description="NAD-dependent epimerase/dehydratase" evidence="11">
    <location>
        <begin position="4"/>
        <end position="252"/>
    </location>
</feature>
<comment type="subunit">
    <text evidence="10">Homodimer.</text>
</comment>
<dbReference type="Gene3D" id="3.40.50.720">
    <property type="entry name" value="NAD(P)-binding Rossmann-like Domain"/>
    <property type="match status" value="1"/>
</dbReference>
<dbReference type="OrthoDB" id="9801785at2"/>
<dbReference type="CDD" id="cd05247">
    <property type="entry name" value="UDP_G4E_1_SDR_e"/>
    <property type="match status" value="1"/>
</dbReference>
<dbReference type="AlphaFoldDB" id="A0A810KY66"/>
<dbReference type="KEGG" id="aser:Asera_22780"/>
<dbReference type="RefSeq" id="WP_030449345.1">
    <property type="nucleotide sequence ID" value="NZ_AP023354.1"/>
</dbReference>
<keyword evidence="8 10" id="KW-0413">Isomerase</keyword>
<reference evidence="12" key="1">
    <citation type="submission" date="2020-08" db="EMBL/GenBank/DDBJ databases">
        <title>Whole genome shotgun sequence of Actinocatenispora sera NBRC 101916.</title>
        <authorList>
            <person name="Komaki H."/>
            <person name="Tamura T."/>
        </authorList>
    </citation>
    <scope>NUCLEOTIDE SEQUENCE</scope>
    <source>
        <strain evidence="12">NBRC 101916</strain>
    </source>
</reference>
<evidence type="ECO:0000256" key="1">
    <source>
        <dbReference type="ARBA" id="ARBA00000083"/>
    </source>
</evidence>
<dbReference type="Pfam" id="PF01370">
    <property type="entry name" value="Epimerase"/>
    <property type="match status" value="1"/>
</dbReference>
<comment type="similarity">
    <text evidence="4 10">Belongs to the NAD(P)-dependent epimerase/dehydratase family.</text>
</comment>
<evidence type="ECO:0000256" key="7">
    <source>
        <dbReference type="ARBA" id="ARBA00023027"/>
    </source>
</evidence>
<dbReference type="PANTHER" id="PTHR43725:SF53">
    <property type="entry name" value="UDP-ARABINOSE 4-EPIMERASE 1"/>
    <property type="match status" value="1"/>
</dbReference>
<dbReference type="NCBIfam" id="TIGR01179">
    <property type="entry name" value="galE"/>
    <property type="match status" value="1"/>
</dbReference>
<dbReference type="EMBL" id="AP023354">
    <property type="protein sequence ID" value="BCJ28170.1"/>
    <property type="molecule type" value="Genomic_DNA"/>
</dbReference>
<accession>A0A810KY66</accession>
<keyword evidence="9 10" id="KW-0119">Carbohydrate metabolism</keyword>
<dbReference type="PANTHER" id="PTHR43725">
    <property type="entry name" value="UDP-GLUCOSE 4-EPIMERASE"/>
    <property type="match status" value="1"/>
</dbReference>
<comment type="pathway">
    <text evidence="3 10">Carbohydrate metabolism; galactose metabolism.</text>
</comment>
<dbReference type="InterPro" id="IPR001509">
    <property type="entry name" value="Epimerase_deHydtase"/>
</dbReference>
<protein>
    <recommendedName>
        <fullName evidence="6 10">UDP-glucose 4-epimerase</fullName>
        <ecNumber evidence="5 10">5.1.3.2</ecNumber>
    </recommendedName>
</protein>
<evidence type="ECO:0000313" key="13">
    <source>
        <dbReference type="Proteomes" id="UP000680750"/>
    </source>
</evidence>
<evidence type="ECO:0000256" key="2">
    <source>
        <dbReference type="ARBA" id="ARBA00001911"/>
    </source>
</evidence>
<dbReference type="Proteomes" id="UP000680750">
    <property type="component" value="Chromosome"/>
</dbReference>
<dbReference type="InterPro" id="IPR005886">
    <property type="entry name" value="UDP_G4E"/>
</dbReference>
<dbReference type="GO" id="GO:0003978">
    <property type="term" value="F:UDP-glucose 4-epimerase activity"/>
    <property type="evidence" value="ECO:0007669"/>
    <property type="project" value="UniProtKB-UniRule"/>
</dbReference>
<organism evidence="12 13">
    <name type="scientific">Actinocatenispora sera</name>
    <dbReference type="NCBI Taxonomy" id="390989"/>
    <lineage>
        <taxon>Bacteria</taxon>
        <taxon>Bacillati</taxon>
        <taxon>Actinomycetota</taxon>
        <taxon>Actinomycetes</taxon>
        <taxon>Micromonosporales</taxon>
        <taxon>Micromonosporaceae</taxon>
        <taxon>Actinocatenispora</taxon>
    </lineage>
</organism>
<comment type="catalytic activity">
    <reaction evidence="1 10">
        <text>UDP-alpha-D-glucose = UDP-alpha-D-galactose</text>
        <dbReference type="Rhea" id="RHEA:22168"/>
        <dbReference type="ChEBI" id="CHEBI:58885"/>
        <dbReference type="ChEBI" id="CHEBI:66914"/>
        <dbReference type="EC" id="5.1.3.2"/>
    </reaction>
</comment>
<gene>
    <name evidence="12" type="ORF">Asera_22780</name>
</gene>
<dbReference type="InterPro" id="IPR036291">
    <property type="entry name" value="NAD(P)-bd_dom_sf"/>
</dbReference>
<evidence type="ECO:0000256" key="8">
    <source>
        <dbReference type="ARBA" id="ARBA00023235"/>
    </source>
</evidence>
<dbReference type="UniPathway" id="UPA00214"/>
<evidence type="ECO:0000313" key="12">
    <source>
        <dbReference type="EMBL" id="BCJ28170.1"/>
    </source>
</evidence>